<comment type="caution">
    <text evidence="1">The sequence shown here is derived from an EMBL/GenBank/DDBJ whole genome shotgun (WGS) entry which is preliminary data.</text>
</comment>
<reference evidence="1" key="1">
    <citation type="submission" date="2021-06" db="EMBL/GenBank/DDBJ databases">
        <authorList>
            <person name="Kallberg Y."/>
            <person name="Tangrot J."/>
            <person name="Rosling A."/>
        </authorList>
    </citation>
    <scope>NUCLEOTIDE SEQUENCE</scope>
    <source>
        <strain evidence="1">MA453B</strain>
    </source>
</reference>
<feature type="non-terminal residue" evidence="1">
    <location>
        <position position="47"/>
    </location>
</feature>
<name>A0A9N9PKJ9_9GLOM</name>
<accession>A0A9N9PKJ9</accession>
<evidence type="ECO:0000313" key="2">
    <source>
        <dbReference type="Proteomes" id="UP000789405"/>
    </source>
</evidence>
<feature type="non-terminal residue" evidence="1">
    <location>
        <position position="1"/>
    </location>
</feature>
<protein>
    <submittedName>
        <fullName evidence="1">4436_t:CDS:1</fullName>
    </submittedName>
</protein>
<dbReference type="Proteomes" id="UP000789405">
    <property type="component" value="Unassembled WGS sequence"/>
</dbReference>
<dbReference type="OrthoDB" id="10528159at2759"/>
<dbReference type="EMBL" id="CAJVPY010073754">
    <property type="protein sequence ID" value="CAG8829724.1"/>
    <property type="molecule type" value="Genomic_DNA"/>
</dbReference>
<sequence length="47" mass="5492">EDGTYYCKKSDGSILYRNKYGHEYYSPQKINATNIVSSRRFKPNIVS</sequence>
<gene>
    <name evidence="1" type="ORF">DERYTH_LOCUS28739</name>
</gene>
<keyword evidence="2" id="KW-1185">Reference proteome</keyword>
<organism evidence="1 2">
    <name type="scientific">Dentiscutata erythropus</name>
    <dbReference type="NCBI Taxonomy" id="1348616"/>
    <lineage>
        <taxon>Eukaryota</taxon>
        <taxon>Fungi</taxon>
        <taxon>Fungi incertae sedis</taxon>
        <taxon>Mucoromycota</taxon>
        <taxon>Glomeromycotina</taxon>
        <taxon>Glomeromycetes</taxon>
        <taxon>Diversisporales</taxon>
        <taxon>Gigasporaceae</taxon>
        <taxon>Dentiscutata</taxon>
    </lineage>
</organism>
<proteinExistence type="predicted"/>
<evidence type="ECO:0000313" key="1">
    <source>
        <dbReference type="EMBL" id="CAG8829724.1"/>
    </source>
</evidence>
<dbReference type="AlphaFoldDB" id="A0A9N9PKJ9"/>